<reference evidence="1" key="2">
    <citation type="submission" date="2020-06" db="EMBL/GenBank/DDBJ databases">
        <title>Helianthus annuus Genome sequencing and assembly Release 2.</title>
        <authorList>
            <person name="Gouzy J."/>
            <person name="Langlade N."/>
            <person name="Munos S."/>
        </authorList>
    </citation>
    <scope>NUCLEOTIDE SEQUENCE</scope>
    <source>
        <tissue evidence="1">Leaves</tissue>
    </source>
</reference>
<dbReference type="Gramene" id="mRNA:HanXRQr2_Chr01g0042091">
    <property type="protein sequence ID" value="CDS:HanXRQr2_Chr01g0042091.1"/>
    <property type="gene ID" value="HanXRQr2_Chr01g0042091"/>
</dbReference>
<protein>
    <submittedName>
        <fullName evidence="1">Uncharacterized protein</fullName>
    </submittedName>
</protein>
<dbReference type="Proteomes" id="UP000215914">
    <property type="component" value="Unassembled WGS sequence"/>
</dbReference>
<sequence>MPLSMFISLCRRRSKASVLTSSSTSSTFMDADLRRRSHNSTAFSLTCFSSASSRTAWICLKSSLRAKISRLNARNRANSSLAASLSVRTTSLTRAETSASAMINIRTDLNSRSECLKAKA</sequence>
<gene>
    <name evidence="1" type="ORF">HanXRQr2_Chr01g0042091</name>
</gene>
<reference evidence="1" key="1">
    <citation type="journal article" date="2017" name="Nature">
        <title>The sunflower genome provides insights into oil metabolism, flowering and Asterid evolution.</title>
        <authorList>
            <person name="Badouin H."/>
            <person name="Gouzy J."/>
            <person name="Grassa C.J."/>
            <person name="Murat F."/>
            <person name="Staton S.E."/>
            <person name="Cottret L."/>
            <person name="Lelandais-Briere C."/>
            <person name="Owens G.L."/>
            <person name="Carrere S."/>
            <person name="Mayjonade B."/>
            <person name="Legrand L."/>
            <person name="Gill N."/>
            <person name="Kane N.C."/>
            <person name="Bowers J.E."/>
            <person name="Hubner S."/>
            <person name="Bellec A."/>
            <person name="Berard A."/>
            <person name="Berges H."/>
            <person name="Blanchet N."/>
            <person name="Boniface M.C."/>
            <person name="Brunel D."/>
            <person name="Catrice O."/>
            <person name="Chaidir N."/>
            <person name="Claudel C."/>
            <person name="Donnadieu C."/>
            <person name="Faraut T."/>
            <person name="Fievet G."/>
            <person name="Helmstetter N."/>
            <person name="King M."/>
            <person name="Knapp S.J."/>
            <person name="Lai Z."/>
            <person name="Le Paslier M.C."/>
            <person name="Lippi Y."/>
            <person name="Lorenzon L."/>
            <person name="Mandel J.R."/>
            <person name="Marage G."/>
            <person name="Marchand G."/>
            <person name="Marquand E."/>
            <person name="Bret-Mestries E."/>
            <person name="Morien E."/>
            <person name="Nambeesan S."/>
            <person name="Nguyen T."/>
            <person name="Pegot-Espagnet P."/>
            <person name="Pouilly N."/>
            <person name="Raftis F."/>
            <person name="Sallet E."/>
            <person name="Schiex T."/>
            <person name="Thomas J."/>
            <person name="Vandecasteele C."/>
            <person name="Vares D."/>
            <person name="Vear F."/>
            <person name="Vautrin S."/>
            <person name="Crespi M."/>
            <person name="Mangin B."/>
            <person name="Burke J.M."/>
            <person name="Salse J."/>
            <person name="Munos S."/>
            <person name="Vincourt P."/>
            <person name="Rieseberg L.H."/>
            <person name="Langlade N.B."/>
        </authorList>
    </citation>
    <scope>NUCLEOTIDE SEQUENCE</scope>
    <source>
        <tissue evidence="1">Leaves</tissue>
    </source>
</reference>
<comment type="caution">
    <text evidence="1">The sequence shown here is derived from an EMBL/GenBank/DDBJ whole genome shotgun (WGS) entry which is preliminary data.</text>
</comment>
<accession>A0A9K3JYV0</accession>
<proteinExistence type="predicted"/>
<organism evidence="1 2">
    <name type="scientific">Helianthus annuus</name>
    <name type="common">Common sunflower</name>
    <dbReference type="NCBI Taxonomy" id="4232"/>
    <lineage>
        <taxon>Eukaryota</taxon>
        <taxon>Viridiplantae</taxon>
        <taxon>Streptophyta</taxon>
        <taxon>Embryophyta</taxon>
        <taxon>Tracheophyta</taxon>
        <taxon>Spermatophyta</taxon>
        <taxon>Magnoliopsida</taxon>
        <taxon>eudicotyledons</taxon>
        <taxon>Gunneridae</taxon>
        <taxon>Pentapetalae</taxon>
        <taxon>asterids</taxon>
        <taxon>campanulids</taxon>
        <taxon>Asterales</taxon>
        <taxon>Asteraceae</taxon>
        <taxon>Asteroideae</taxon>
        <taxon>Heliantheae alliance</taxon>
        <taxon>Heliantheae</taxon>
        <taxon>Helianthus</taxon>
    </lineage>
</organism>
<dbReference type="AlphaFoldDB" id="A0A9K3JYV0"/>
<name>A0A9K3JYV0_HELAN</name>
<evidence type="ECO:0000313" key="1">
    <source>
        <dbReference type="EMBL" id="KAF5823787.1"/>
    </source>
</evidence>
<evidence type="ECO:0000313" key="2">
    <source>
        <dbReference type="Proteomes" id="UP000215914"/>
    </source>
</evidence>
<dbReference type="EMBL" id="MNCJ02000316">
    <property type="protein sequence ID" value="KAF5823787.1"/>
    <property type="molecule type" value="Genomic_DNA"/>
</dbReference>
<keyword evidence="2" id="KW-1185">Reference proteome</keyword>